<dbReference type="Proteomes" id="UP000265520">
    <property type="component" value="Unassembled WGS sequence"/>
</dbReference>
<keyword evidence="3" id="KW-1185">Reference proteome</keyword>
<organism evidence="2 3">
    <name type="scientific">Trifolium medium</name>
    <dbReference type="NCBI Taxonomy" id="97028"/>
    <lineage>
        <taxon>Eukaryota</taxon>
        <taxon>Viridiplantae</taxon>
        <taxon>Streptophyta</taxon>
        <taxon>Embryophyta</taxon>
        <taxon>Tracheophyta</taxon>
        <taxon>Spermatophyta</taxon>
        <taxon>Magnoliopsida</taxon>
        <taxon>eudicotyledons</taxon>
        <taxon>Gunneridae</taxon>
        <taxon>Pentapetalae</taxon>
        <taxon>rosids</taxon>
        <taxon>fabids</taxon>
        <taxon>Fabales</taxon>
        <taxon>Fabaceae</taxon>
        <taxon>Papilionoideae</taxon>
        <taxon>50 kb inversion clade</taxon>
        <taxon>NPAAA clade</taxon>
        <taxon>Hologalegina</taxon>
        <taxon>IRL clade</taxon>
        <taxon>Trifolieae</taxon>
        <taxon>Trifolium</taxon>
    </lineage>
</organism>
<proteinExistence type="predicted"/>
<feature type="non-terminal residue" evidence="2">
    <location>
        <position position="33"/>
    </location>
</feature>
<accession>A0A392QVN3</accession>
<name>A0A392QVN3_9FABA</name>
<evidence type="ECO:0000256" key="1">
    <source>
        <dbReference type="SAM" id="MobiDB-lite"/>
    </source>
</evidence>
<dbReference type="EMBL" id="LXQA010160258">
    <property type="protein sequence ID" value="MCI27576.1"/>
    <property type="molecule type" value="Genomic_DNA"/>
</dbReference>
<feature type="region of interest" description="Disordered" evidence="1">
    <location>
        <begin position="1"/>
        <end position="33"/>
    </location>
</feature>
<sequence length="33" mass="3373">MSLPPPSAITSTAESPPLELPTTARPDVGRPVS</sequence>
<reference evidence="2 3" key="1">
    <citation type="journal article" date="2018" name="Front. Plant Sci.">
        <title>Red Clover (Trifolium pratense) and Zigzag Clover (T. medium) - A Picture of Genomic Similarities and Differences.</title>
        <authorList>
            <person name="Dluhosova J."/>
            <person name="Istvanek J."/>
            <person name="Nedelnik J."/>
            <person name="Repkova J."/>
        </authorList>
    </citation>
    <scope>NUCLEOTIDE SEQUENCE [LARGE SCALE GENOMIC DNA]</scope>
    <source>
        <strain evidence="3">cv. 10/8</strain>
        <tissue evidence="2">Leaf</tissue>
    </source>
</reference>
<evidence type="ECO:0000313" key="3">
    <source>
        <dbReference type="Proteomes" id="UP000265520"/>
    </source>
</evidence>
<evidence type="ECO:0000313" key="2">
    <source>
        <dbReference type="EMBL" id="MCI27576.1"/>
    </source>
</evidence>
<protein>
    <submittedName>
        <fullName evidence="2">Uncharacterized protein</fullName>
    </submittedName>
</protein>
<comment type="caution">
    <text evidence="2">The sequence shown here is derived from an EMBL/GenBank/DDBJ whole genome shotgun (WGS) entry which is preliminary data.</text>
</comment>
<dbReference type="AlphaFoldDB" id="A0A392QVN3"/>